<evidence type="ECO:0000313" key="4">
    <source>
        <dbReference type="EMBL" id="PNW80921.1"/>
    </source>
</evidence>
<feature type="transmembrane region" description="Helical" evidence="3">
    <location>
        <begin position="614"/>
        <end position="641"/>
    </location>
</feature>
<keyword evidence="3" id="KW-0812">Transmembrane</keyword>
<feature type="region of interest" description="Disordered" evidence="2">
    <location>
        <begin position="354"/>
        <end position="396"/>
    </location>
</feature>
<dbReference type="GeneID" id="5725703"/>
<feature type="region of interest" description="Disordered" evidence="2">
    <location>
        <begin position="985"/>
        <end position="1041"/>
    </location>
</feature>
<dbReference type="ExpressionAtlas" id="A0A2K3DK77">
    <property type="expression patterns" value="baseline and differential"/>
</dbReference>
<keyword evidence="5" id="KW-1185">Reference proteome</keyword>
<dbReference type="InterPro" id="IPR003882">
    <property type="entry name" value="Pistil_extensin"/>
</dbReference>
<feature type="compositionally biased region" description="Polar residues" evidence="2">
    <location>
        <begin position="563"/>
        <end position="572"/>
    </location>
</feature>
<evidence type="ECO:0000256" key="1">
    <source>
        <dbReference type="ARBA" id="ARBA00022581"/>
    </source>
</evidence>
<accession>A0A2K3DK77</accession>
<evidence type="ECO:0000256" key="2">
    <source>
        <dbReference type="SAM" id="MobiDB-lite"/>
    </source>
</evidence>
<evidence type="ECO:0008006" key="6">
    <source>
        <dbReference type="Google" id="ProtNLM"/>
    </source>
</evidence>
<sequence length="1129" mass="110139">MPSPPLPPSPGPPSPAPPQPPSPAPLAPSPPSPVPPSPAPPAPPSPLPPSPAPPGPPAPPAPPSPVPPSPAPLPPRPSAPSPPSPAPPNPGPPSPAPAPPQPPSPNPPLAPPPAPPSPPKPPSPNPPSPSPPSPEPSPPSPPAPPPAPATPLALGPAPPSPAPPRPPSPAARSPEPPSPAPPSPAPPTPQPPIPAPQPPSSPPAPNPLPPRPPSPPPSPVPPSPEPPTPRPPSPHPSPPLPPLPPMPPIPLNSPPPVLPQPSPQPPLPSPPPPLPMSQVPIGSQFTTDTGVPTYVPTPARLLAVSYNVAKSVGVENDAVTTTVEGAFITTVYSVSGTSARRLLERLVVQQEEAEQEEPQRLEQAKQHLQQALVQPQDPQDLQQQQQARSRALLQTDSPPPPRVCLTCARAVESALAAGLCISLKLNNCSILTVSCLNESVIAVAAFPAVPTDAAQAALANSCDAALLATFAMPNTTSAQQAAMTQALLSTPIIAPGYGVVPPPASTSSVAPSALLRTVVVNTGKPNPGSNSSEASFSISGAMVAESVAATFGLPQGQVVLVTDPSSRPSGGQTVPAPAPGSIPTPNLGPDGSPSPPSNAACTENPKFGSLCGAAAVGAIVGVAVGGTLVVGLAALAIFSAATRRRQPVSPMYGDRSTMPYSTAAWPPAPGPTTVAAVPGPWSALGPGASLGAAAARSAGGAAPGAPSAPWHDRDVGVGAAAAAAAAAAGAVLTKSPGASARAGKYYSGGGVAPRWSSAGGSAAGGAYGTSGGGGNGAYGSFLDINQAPPPPPGMMLGGNPMFYDLAGNPIPAPGVDSNMAAAAMAAAAPGGYGGGGSAGGAGGSPSRLRPPALIIPPQGAGAYTEGLNTLGSLASPVPASAGPAYGYRLGTGVGSPGVYSKYPGRGPQSLAAAAASPASVAMAARYSNRAAGYSNDPAAMAALRSSMAAESAAAEEIRRSRGAATMAGLASAAYSSSPYVGRTGAPPAASSLGGAGGEPLPRFYPQPQQVARPSPLGADAAPVRGPHESPRGSYGQPAHYGVGGLGSPSGMYLPGAYGKTGPAGPLPSPGAGRPASSMLGAGGVAVPMGLYGEPAVQQAYSPSAPDAQQYFQSPGGATGPYPQSGLGPY</sequence>
<dbReference type="PANTHER" id="PTHR13037:SF24">
    <property type="entry name" value="POLYCOMB PROTEIN PCL-RELATED"/>
    <property type="match status" value="1"/>
</dbReference>
<dbReference type="EMBL" id="CM008968">
    <property type="protein sequence ID" value="PNW80921.1"/>
    <property type="molecule type" value="Genomic_DNA"/>
</dbReference>
<feature type="region of interest" description="Disordered" evidence="2">
    <location>
        <begin position="1"/>
        <end position="284"/>
    </location>
</feature>
<keyword evidence="3" id="KW-0472">Membrane</keyword>
<dbReference type="InParanoid" id="A0A2K3DK77"/>
<reference evidence="4 5" key="1">
    <citation type="journal article" date="2007" name="Science">
        <title>The Chlamydomonas genome reveals the evolution of key animal and plant functions.</title>
        <authorList>
            <person name="Merchant S.S."/>
            <person name="Prochnik S.E."/>
            <person name="Vallon O."/>
            <person name="Harris E.H."/>
            <person name="Karpowicz S.J."/>
            <person name="Witman G.B."/>
            <person name="Terry A."/>
            <person name="Salamov A."/>
            <person name="Fritz-Laylin L.K."/>
            <person name="Marechal-Drouard L."/>
            <person name="Marshall W.F."/>
            <person name="Qu L.H."/>
            <person name="Nelson D.R."/>
            <person name="Sanderfoot A.A."/>
            <person name="Spalding M.H."/>
            <person name="Kapitonov V.V."/>
            <person name="Ren Q."/>
            <person name="Ferris P."/>
            <person name="Lindquist E."/>
            <person name="Shapiro H."/>
            <person name="Lucas S.M."/>
            <person name="Grimwood J."/>
            <person name="Schmutz J."/>
            <person name="Cardol P."/>
            <person name="Cerutti H."/>
            <person name="Chanfreau G."/>
            <person name="Chen C.L."/>
            <person name="Cognat V."/>
            <person name="Croft M.T."/>
            <person name="Dent R."/>
            <person name="Dutcher S."/>
            <person name="Fernandez E."/>
            <person name="Fukuzawa H."/>
            <person name="Gonzalez-Ballester D."/>
            <person name="Gonzalez-Halphen D."/>
            <person name="Hallmann A."/>
            <person name="Hanikenne M."/>
            <person name="Hippler M."/>
            <person name="Inwood W."/>
            <person name="Jabbari K."/>
            <person name="Kalanon M."/>
            <person name="Kuras R."/>
            <person name="Lefebvre P.A."/>
            <person name="Lemaire S.D."/>
            <person name="Lobanov A.V."/>
            <person name="Lohr M."/>
            <person name="Manuell A."/>
            <person name="Meier I."/>
            <person name="Mets L."/>
            <person name="Mittag M."/>
            <person name="Mittelmeier T."/>
            <person name="Moroney J.V."/>
            <person name="Moseley J."/>
            <person name="Napoli C."/>
            <person name="Nedelcu A.M."/>
            <person name="Niyogi K."/>
            <person name="Novoselov S.V."/>
            <person name="Paulsen I.T."/>
            <person name="Pazour G."/>
            <person name="Purton S."/>
            <person name="Ral J.P."/>
            <person name="Riano-Pachon D.M."/>
            <person name="Riekhof W."/>
            <person name="Rymarquis L."/>
            <person name="Schroda M."/>
            <person name="Stern D."/>
            <person name="Umen J."/>
            <person name="Willows R."/>
            <person name="Wilson N."/>
            <person name="Zimmer S.L."/>
            <person name="Allmer J."/>
            <person name="Balk J."/>
            <person name="Bisova K."/>
            <person name="Chen C.J."/>
            <person name="Elias M."/>
            <person name="Gendler K."/>
            <person name="Hauser C."/>
            <person name="Lamb M.R."/>
            <person name="Ledford H."/>
            <person name="Long J.C."/>
            <person name="Minagawa J."/>
            <person name="Page M.D."/>
            <person name="Pan J."/>
            <person name="Pootakham W."/>
            <person name="Roje S."/>
            <person name="Rose A."/>
            <person name="Stahlberg E."/>
            <person name="Terauchi A.M."/>
            <person name="Yang P."/>
            <person name="Ball S."/>
            <person name="Bowler C."/>
            <person name="Dieckmann C.L."/>
            <person name="Gladyshev V.N."/>
            <person name="Green P."/>
            <person name="Jorgensen R."/>
            <person name="Mayfield S."/>
            <person name="Mueller-Roeber B."/>
            <person name="Rajamani S."/>
            <person name="Sayre R.T."/>
            <person name="Brokstein P."/>
            <person name="Dubchak I."/>
            <person name="Goodstein D."/>
            <person name="Hornick L."/>
            <person name="Huang Y.W."/>
            <person name="Jhaveri J."/>
            <person name="Luo Y."/>
            <person name="Martinez D."/>
            <person name="Ngau W.C."/>
            <person name="Otillar B."/>
            <person name="Poliakov A."/>
            <person name="Porter A."/>
            <person name="Szajkowski L."/>
            <person name="Werner G."/>
            <person name="Zhou K."/>
            <person name="Grigoriev I.V."/>
            <person name="Rokhsar D.S."/>
            <person name="Grossman A.R."/>
        </authorList>
    </citation>
    <scope>NUCLEOTIDE SEQUENCE [LARGE SCALE GENOMIC DNA]</scope>
    <source>
        <strain evidence="5">CC-503</strain>
    </source>
</reference>
<keyword evidence="3" id="KW-1133">Transmembrane helix</keyword>
<dbReference type="PaxDb" id="3055-EDO98447"/>
<dbReference type="Gramene" id="PNW80921">
    <property type="protein sequence ID" value="PNW80921"/>
    <property type="gene ID" value="CHLRE_07g335250v5"/>
</dbReference>
<dbReference type="Proteomes" id="UP000006906">
    <property type="component" value="Chromosome 7"/>
</dbReference>
<organism evidence="4 5">
    <name type="scientific">Chlamydomonas reinhardtii</name>
    <name type="common">Chlamydomonas smithii</name>
    <dbReference type="NCBI Taxonomy" id="3055"/>
    <lineage>
        <taxon>Eukaryota</taxon>
        <taxon>Viridiplantae</taxon>
        <taxon>Chlorophyta</taxon>
        <taxon>core chlorophytes</taxon>
        <taxon>Chlorophyceae</taxon>
        <taxon>CS clade</taxon>
        <taxon>Chlamydomonadales</taxon>
        <taxon>Chlamydomonadaceae</taxon>
        <taxon>Chlamydomonas</taxon>
    </lineage>
</organism>
<dbReference type="RefSeq" id="XP_042922824.1">
    <property type="nucleotide sequence ID" value="XM_043064256.1"/>
</dbReference>
<dbReference type="AlphaFoldDB" id="A0A2K3DK77"/>
<evidence type="ECO:0000313" key="5">
    <source>
        <dbReference type="Proteomes" id="UP000006906"/>
    </source>
</evidence>
<gene>
    <name evidence="4" type="ORF">CHLRE_07g335250v5</name>
</gene>
<dbReference type="KEGG" id="cre:CHLRE_07g335250v5"/>
<dbReference type="PANTHER" id="PTHR13037">
    <property type="entry name" value="FORMIN"/>
    <property type="match status" value="1"/>
</dbReference>
<feature type="region of interest" description="Disordered" evidence="2">
    <location>
        <begin position="1097"/>
        <end position="1129"/>
    </location>
</feature>
<feature type="compositionally biased region" description="Pro residues" evidence="2">
    <location>
        <begin position="156"/>
        <end position="275"/>
    </location>
</feature>
<feature type="compositionally biased region" description="Low complexity" evidence="2">
    <location>
        <begin position="368"/>
        <end position="394"/>
    </location>
</feature>
<dbReference type="OrthoDB" id="547829at2759"/>
<feature type="region of interest" description="Disordered" evidence="2">
    <location>
        <begin position="561"/>
        <end position="600"/>
    </location>
</feature>
<proteinExistence type="predicted"/>
<dbReference type="PRINTS" id="PR01218">
    <property type="entry name" value="PSTLEXTENSIN"/>
</dbReference>
<name>A0A2K3DK77_CHLRE</name>
<protein>
    <recommendedName>
        <fullName evidence="6">Pherophorin domain-containing protein</fullName>
    </recommendedName>
</protein>
<feature type="compositionally biased region" description="Pro residues" evidence="2">
    <location>
        <begin position="1"/>
        <end position="149"/>
    </location>
</feature>
<evidence type="ECO:0000256" key="3">
    <source>
        <dbReference type="SAM" id="Phobius"/>
    </source>
</evidence>
<keyword evidence="1" id="KW-0945">Host-virus interaction</keyword>